<comment type="caution">
    <text evidence="1">The sequence shown here is derived from an EMBL/GenBank/DDBJ whole genome shotgun (WGS) entry which is preliminary data.</text>
</comment>
<reference evidence="1" key="1">
    <citation type="journal article" date="2014" name="Front. Microbiol.">
        <title>High frequency of phylogenetically diverse reductive dehalogenase-homologous genes in deep subseafloor sedimentary metagenomes.</title>
        <authorList>
            <person name="Kawai M."/>
            <person name="Futagami T."/>
            <person name="Toyoda A."/>
            <person name="Takaki Y."/>
            <person name="Nishi S."/>
            <person name="Hori S."/>
            <person name="Arai W."/>
            <person name="Tsubouchi T."/>
            <person name="Morono Y."/>
            <person name="Uchiyama I."/>
            <person name="Ito T."/>
            <person name="Fujiyama A."/>
            <person name="Inagaki F."/>
            <person name="Takami H."/>
        </authorList>
    </citation>
    <scope>NUCLEOTIDE SEQUENCE</scope>
    <source>
        <strain evidence="1">Expedition CK06-06</strain>
    </source>
</reference>
<name>X1B1T1_9ZZZZ</name>
<organism evidence="1">
    <name type="scientific">marine sediment metagenome</name>
    <dbReference type="NCBI Taxonomy" id="412755"/>
    <lineage>
        <taxon>unclassified sequences</taxon>
        <taxon>metagenomes</taxon>
        <taxon>ecological metagenomes</taxon>
    </lineage>
</organism>
<accession>X1B1T1</accession>
<gene>
    <name evidence="1" type="ORF">S01H4_25220</name>
</gene>
<sequence length="86" mass="10318">MSADNKLNNKIESFDKYRENLHSIARKIITNISKSKENIKKFEESFINEIFFPDKLTTVNQKLSPQDFFSVFYFTDLMKFIFHLKD</sequence>
<evidence type="ECO:0000313" key="1">
    <source>
        <dbReference type="EMBL" id="GAG89714.1"/>
    </source>
</evidence>
<protein>
    <submittedName>
        <fullName evidence="1">Uncharacterized protein</fullName>
    </submittedName>
</protein>
<proteinExistence type="predicted"/>
<dbReference type="EMBL" id="BART01011969">
    <property type="protein sequence ID" value="GAG89714.1"/>
    <property type="molecule type" value="Genomic_DNA"/>
</dbReference>
<dbReference type="AlphaFoldDB" id="X1B1T1"/>